<evidence type="ECO:0000313" key="2">
    <source>
        <dbReference type="Proteomes" id="UP000240010"/>
    </source>
</evidence>
<name>A0A2S6HAC7_9GAMM</name>
<evidence type="ECO:0000313" key="1">
    <source>
        <dbReference type="EMBL" id="PPK74376.1"/>
    </source>
</evidence>
<protein>
    <submittedName>
        <fullName evidence="1">Uncharacterized protein</fullName>
    </submittedName>
</protein>
<organism evidence="1 2">
    <name type="scientific">Methylobacter tundripaludum</name>
    <dbReference type="NCBI Taxonomy" id="173365"/>
    <lineage>
        <taxon>Bacteria</taxon>
        <taxon>Pseudomonadati</taxon>
        <taxon>Pseudomonadota</taxon>
        <taxon>Gammaproteobacteria</taxon>
        <taxon>Methylococcales</taxon>
        <taxon>Methylococcaceae</taxon>
        <taxon>Methylobacter</taxon>
    </lineage>
</organism>
<proteinExistence type="predicted"/>
<comment type="caution">
    <text evidence="1">The sequence shown here is derived from an EMBL/GenBank/DDBJ whole genome shotgun (WGS) entry which is preliminary data.</text>
</comment>
<accession>A0A2S6HAC7</accession>
<dbReference type="Proteomes" id="UP000240010">
    <property type="component" value="Unassembled WGS sequence"/>
</dbReference>
<reference evidence="1 2" key="1">
    <citation type="submission" date="2018-02" db="EMBL/GenBank/DDBJ databases">
        <title>Subsurface microbial communities from deep shales in Ohio and West Virginia, USA.</title>
        <authorList>
            <person name="Wrighton K."/>
        </authorList>
    </citation>
    <scope>NUCLEOTIDE SEQUENCE [LARGE SCALE GENOMIC DNA]</scope>
    <source>
        <strain evidence="1 2">OWC-DMM</strain>
    </source>
</reference>
<dbReference type="AlphaFoldDB" id="A0A2S6HAC7"/>
<gene>
    <name evidence="1" type="ORF">B0F87_10918</name>
</gene>
<sequence>MILRWQDLPRDALTFQNRTEYLHTDSVDNIAIPNFLRDIPKAPKK</sequence>
<dbReference type="EMBL" id="PTIZ01000009">
    <property type="protein sequence ID" value="PPK74376.1"/>
    <property type="molecule type" value="Genomic_DNA"/>
</dbReference>